<dbReference type="Pfam" id="PF10604">
    <property type="entry name" value="Polyketide_cyc2"/>
    <property type="match status" value="1"/>
</dbReference>
<gene>
    <name evidence="1" type="ORF">MMOR_19480</name>
</gene>
<accession>A0AAD1H8Q4</accession>
<dbReference type="RefSeq" id="WP_083156736.1">
    <property type="nucleotide sequence ID" value="NZ_AP022560.1"/>
</dbReference>
<dbReference type="AlphaFoldDB" id="A0AAD1H8Q4"/>
<name>A0AAD1H8Q4_9MYCO</name>
<evidence type="ECO:0000313" key="1">
    <source>
        <dbReference type="EMBL" id="BBX01012.1"/>
    </source>
</evidence>
<dbReference type="Gene3D" id="3.30.530.20">
    <property type="match status" value="1"/>
</dbReference>
<dbReference type="InterPro" id="IPR019587">
    <property type="entry name" value="Polyketide_cyclase/dehydratase"/>
</dbReference>
<protein>
    <recommendedName>
        <fullName evidence="3">SRPBCC family protein</fullName>
    </recommendedName>
</protein>
<evidence type="ECO:0000313" key="2">
    <source>
        <dbReference type="Proteomes" id="UP000466681"/>
    </source>
</evidence>
<organism evidence="1 2">
    <name type="scientific">Mycolicibacterium moriokaense</name>
    <dbReference type="NCBI Taxonomy" id="39691"/>
    <lineage>
        <taxon>Bacteria</taxon>
        <taxon>Bacillati</taxon>
        <taxon>Actinomycetota</taxon>
        <taxon>Actinomycetes</taxon>
        <taxon>Mycobacteriales</taxon>
        <taxon>Mycobacteriaceae</taxon>
        <taxon>Mycolicibacterium</taxon>
    </lineage>
</organism>
<dbReference type="CDD" id="cd07821">
    <property type="entry name" value="PYR_PYL_RCAR_like"/>
    <property type="match status" value="1"/>
</dbReference>
<reference evidence="1 2" key="1">
    <citation type="journal article" date="2019" name="Emerg. Microbes Infect.">
        <title>Comprehensive subspecies identification of 175 nontuberculous mycobacteria species based on 7547 genomic profiles.</title>
        <authorList>
            <person name="Matsumoto Y."/>
            <person name="Kinjo T."/>
            <person name="Motooka D."/>
            <person name="Nabeya D."/>
            <person name="Jung N."/>
            <person name="Uechi K."/>
            <person name="Horii T."/>
            <person name="Iida T."/>
            <person name="Fujita J."/>
            <person name="Nakamura S."/>
        </authorList>
    </citation>
    <scope>NUCLEOTIDE SEQUENCE [LARGE SCALE GENOMIC DNA]</scope>
    <source>
        <strain evidence="1 2">JCM 6375</strain>
    </source>
</reference>
<dbReference type="Proteomes" id="UP000466681">
    <property type="component" value="Chromosome"/>
</dbReference>
<proteinExistence type="predicted"/>
<dbReference type="InterPro" id="IPR023393">
    <property type="entry name" value="START-like_dom_sf"/>
</dbReference>
<evidence type="ECO:0008006" key="3">
    <source>
        <dbReference type="Google" id="ProtNLM"/>
    </source>
</evidence>
<dbReference type="SUPFAM" id="SSF55961">
    <property type="entry name" value="Bet v1-like"/>
    <property type="match status" value="1"/>
</dbReference>
<dbReference type="KEGG" id="mmor:MMOR_19480"/>
<sequence length="139" mass="15204">MPTMTVCKDVAAPADAVWALLADFGDVRWIPMDVKVEVEGTGPGMRRKILGSGDEPAVETLLWIRPDERRLSYEITNIPLPVDRFTAVVFVTESDGGCRVGWEVDYEPSGDDAEARGSIELVYGMMADWLRDAATQAAG</sequence>
<dbReference type="EMBL" id="AP022560">
    <property type="protein sequence ID" value="BBX01012.1"/>
    <property type="molecule type" value="Genomic_DNA"/>
</dbReference>
<keyword evidence="2" id="KW-1185">Reference proteome</keyword>